<comment type="subunit">
    <text evidence="10">Interacts with TamB to form the translocation and assembly module (TAM).</text>
</comment>
<evidence type="ECO:0000313" key="15">
    <source>
        <dbReference type="EMBL" id="ROO24067.1"/>
    </source>
</evidence>
<proteinExistence type="inferred from homology"/>
<dbReference type="PANTHER" id="PTHR12815">
    <property type="entry name" value="SORTING AND ASSEMBLY MACHINERY SAMM50 PROTEIN FAMILY MEMBER"/>
    <property type="match status" value="1"/>
</dbReference>
<dbReference type="PANTHER" id="PTHR12815:SF47">
    <property type="entry name" value="TRANSLOCATION AND ASSEMBLY MODULE SUBUNIT TAMA"/>
    <property type="match status" value="1"/>
</dbReference>
<dbReference type="InterPro" id="IPR000184">
    <property type="entry name" value="Bac_surfAg_D15"/>
</dbReference>
<comment type="subcellular location">
    <subcellularLocation>
        <location evidence="1">Cell outer membrane</location>
    </subcellularLocation>
</comment>
<organism evidence="15 16">
    <name type="scientific">Salinisphaera orenii MK-B5</name>
    <dbReference type="NCBI Taxonomy" id="856730"/>
    <lineage>
        <taxon>Bacteria</taxon>
        <taxon>Pseudomonadati</taxon>
        <taxon>Pseudomonadota</taxon>
        <taxon>Gammaproteobacteria</taxon>
        <taxon>Salinisphaerales</taxon>
        <taxon>Salinisphaeraceae</taxon>
        <taxon>Salinisphaera</taxon>
    </lineage>
</organism>
<keyword evidence="5 11" id="KW-0812">Transmembrane</keyword>
<protein>
    <recommendedName>
        <fullName evidence="3">Translocation and assembly module subunit TamA</fullName>
    </recommendedName>
    <alternativeName>
        <fullName evidence="9">Autotransporter assembly factor TamA</fullName>
    </alternativeName>
</protein>
<evidence type="ECO:0000256" key="7">
    <source>
        <dbReference type="ARBA" id="ARBA00023136"/>
    </source>
</evidence>
<dbReference type="InterPro" id="IPR035243">
    <property type="entry name" value="TamA_POTRA_Dom_1"/>
</dbReference>
<dbReference type="GO" id="GO:0097347">
    <property type="term" value="C:TAM protein secretion complex"/>
    <property type="evidence" value="ECO:0007669"/>
    <property type="project" value="TreeGrafter"/>
</dbReference>
<dbReference type="Pfam" id="PF07244">
    <property type="entry name" value="POTRA"/>
    <property type="match status" value="1"/>
</dbReference>
<dbReference type="InterPro" id="IPR010827">
    <property type="entry name" value="BamA/TamA_POTRA"/>
</dbReference>
<evidence type="ECO:0000256" key="6">
    <source>
        <dbReference type="ARBA" id="ARBA00022729"/>
    </source>
</evidence>
<evidence type="ECO:0000256" key="11">
    <source>
        <dbReference type="SAM" id="Phobius"/>
    </source>
</evidence>
<evidence type="ECO:0000256" key="3">
    <source>
        <dbReference type="ARBA" id="ARBA00015419"/>
    </source>
</evidence>
<keyword evidence="8" id="KW-0998">Cell outer membrane</keyword>
<evidence type="ECO:0000313" key="16">
    <source>
        <dbReference type="Proteomes" id="UP000283993"/>
    </source>
</evidence>
<evidence type="ECO:0000256" key="4">
    <source>
        <dbReference type="ARBA" id="ARBA00022452"/>
    </source>
</evidence>
<dbReference type="AlphaFoldDB" id="A0A423PEQ3"/>
<dbReference type="InterPro" id="IPR039910">
    <property type="entry name" value="D15-like"/>
</dbReference>
<dbReference type="EMBL" id="AYKH01000044">
    <property type="protein sequence ID" value="ROO24067.1"/>
    <property type="molecule type" value="Genomic_DNA"/>
</dbReference>
<reference evidence="15 16" key="1">
    <citation type="submission" date="2013-10" db="EMBL/GenBank/DDBJ databases">
        <title>Salinisphaera orenii MK-B5 Genome Sequencing.</title>
        <authorList>
            <person name="Lai Q."/>
            <person name="Li C."/>
            <person name="Shao Z."/>
        </authorList>
    </citation>
    <scope>NUCLEOTIDE SEQUENCE [LARGE SCALE GENOMIC DNA]</scope>
    <source>
        <strain evidence="15 16">MK-B5</strain>
    </source>
</reference>
<dbReference type="GO" id="GO:0009279">
    <property type="term" value="C:cell outer membrane"/>
    <property type="evidence" value="ECO:0007669"/>
    <property type="project" value="UniProtKB-SubCell"/>
</dbReference>
<dbReference type="Pfam" id="PF01103">
    <property type="entry name" value="Omp85"/>
    <property type="match status" value="1"/>
</dbReference>
<dbReference type="Pfam" id="PF17243">
    <property type="entry name" value="POTRA_TamA_1"/>
    <property type="match status" value="1"/>
</dbReference>
<evidence type="ECO:0000259" key="14">
    <source>
        <dbReference type="Pfam" id="PF17243"/>
    </source>
</evidence>
<keyword evidence="7 11" id="KW-0472">Membrane</keyword>
<name>A0A423PEQ3_9GAMM</name>
<feature type="domain" description="TamA POTRA" evidence="14">
    <location>
        <begin position="46"/>
        <end position="124"/>
    </location>
</feature>
<evidence type="ECO:0000259" key="13">
    <source>
        <dbReference type="Pfam" id="PF07244"/>
    </source>
</evidence>
<dbReference type="Proteomes" id="UP000283993">
    <property type="component" value="Unassembled WGS sequence"/>
</dbReference>
<evidence type="ECO:0000259" key="12">
    <source>
        <dbReference type="Pfam" id="PF01103"/>
    </source>
</evidence>
<dbReference type="Gene3D" id="2.40.160.50">
    <property type="entry name" value="membrane protein fhac: a member of the omp85/tpsb transporter family"/>
    <property type="match status" value="1"/>
</dbReference>
<evidence type="ECO:0000256" key="1">
    <source>
        <dbReference type="ARBA" id="ARBA00004442"/>
    </source>
</evidence>
<feature type="domain" description="POTRA" evidence="13">
    <location>
        <begin position="215"/>
        <end position="268"/>
    </location>
</feature>
<comment type="similarity">
    <text evidence="2">Belongs to the TamA family.</text>
</comment>
<evidence type="ECO:0000256" key="10">
    <source>
        <dbReference type="ARBA" id="ARBA00093548"/>
    </source>
</evidence>
<feature type="transmembrane region" description="Helical" evidence="11">
    <location>
        <begin position="21"/>
        <end position="41"/>
    </location>
</feature>
<evidence type="ECO:0000256" key="9">
    <source>
        <dbReference type="ARBA" id="ARBA00033063"/>
    </source>
</evidence>
<gene>
    <name evidence="15" type="ORF">SAOR_16395</name>
</gene>
<dbReference type="Gene3D" id="3.10.20.310">
    <property type="entry name" value="membrane protein fhac"/>
    <property type="match status" value="3"/>
</dbReference>
<feature type="domain" description="Bacterial surface antigen (D15)" evidence="12">
    <location>
        <begin position="344"/>
        <end position="621"/>
    </location>
</feature>
<keyword evidence="6" id="KW-0732">Signal</keyword>
<keyword evidence="4" id="KW-1134">Transmembrane beta strand</keyword>
<comment type="caution">
    <text evidence="15">The sequence shown here is derived from an EMBL/GenBank/DDBJ whole genome shotgun (WGS) entry which is preliminary data.</text>
</comment>
<evidence type="ECO:0000256" key="2">
    <source>
        <dbReference type="ARBA" id="ARBA00010248"/>
    </source>
</evidence>
<evidence type="ECO:0000256" key="8">
    <source>
        <dbReference type="ARBA" id="ARBA00023237"/>
    </source>
</evidence>
<evidence type="ECO:0000256" key="5">
    <source>
        <dbReference type="ARBA" id="ARBA00022692"/>
    </source>
</evidence>
<keyword evidence="11" id="KW-1133">Transmembrane helix</keyword>
<keyword evidence="16" id="KW-1185">Reference proteome</keyword>
<dbReference type="GO" id="GO:0009306">
    <property type="term" value="P:protein secretion"/>
    <property type="evidence" value="ECO:0007669"/>
    <property type="project" value="TreeGrafter"/>
</dbReference>
<accession>A0A423PEQ3</accession>
<sequence>MRAVDMLKPCRTGRRLRHASLWLGIAAGAGLGVVLIAPAFADTVNVRIEGLDDPLRANVRKSLSVAAAHEEPWSERQIERLYRLAPNEIRNALAPYGYYNPEIDNTLTEAEGETGAWQAAFDIEHGPPTKVTRLNLGVRGPGDEFPDVREALANTRLAEGERLIHADYSATKSALYNAAYDAGYLDARFPEAAIRVNPEDNTAEIDLVLYTGERYYFGDVHIEQDILDDDFADRFVPIQPGDPFNAERLIDTQLILSDTDYFDKLEIQADRNAAERAAPVQNWFYDLLYPPQDPLMSIGQLRVPVNVEASPSKPQSYTISGGYGTDTGPRVGFGVRFRHLNRRGHQFRSDLRLSAVEQTLQAAYDIPIEDVAEDRLSFIANVSNQEFGDITSINYGIGAVRDTGWSLGRKRAYINLERESYDLGDGAGDRNATLLYPGYTLTLQKADDLLNTRKGVSASLDVHGASEALLSSVDFVQAKFTGNAVLPLTSRSRLLLRTELGATEVDDFARLPPSQRFFAGGDRNVRGYGYQQISPENGDGENIGGRYLAVGSIEADYRVYKDYGVAAFFDMGDAANTTSFDFKRGVGIGFRWVSPVGMIRLDLAHPLDDEDSDFRIHFSLGPDL</sequence>